<keyword evidence="3" id="KW-0328">Glycosyltransferase</keyword>
<name>A0A399EN09_9DEIN</name>
<keyword evidence="3" id="KW-0808">Transferase</keyword>
<dbReference type="InterPro" id="IPR028098">
    <property type="entry name" value="Glyco_trans_4-like_N"/>
</dbReference>
<dbReference type="PANTHER" id="PTHR12526:SF634">
    <property type="entry name" value="BLL3361 PROTEIN"/>
    <property type="match status" value="1"/>
</dbReference>
<keyword evidence="4" id="KW-1185">Reference proteome</keyword>
<comment type="caution">
    <text evidence="3">The sequence shown here is derived from an EMBL/GenBank/DDBJ whole genome shotgun (WGS) entry which is preliminary data.</text>
</comment>
<dbReference type="Pfam" id="PF13439">
    <property type="entry name" value="Glyco_transf_4"/>
    <property type="match status" value="1"/>
</dbReference>
<evidence type="ECO:0000259" key="2">
    <source>
        <dbReference type="Pfam" id="PF13439"/>
    </source>
</evidence>
<dbReference type="InterPro" id="IPR001296">
    <property type="entry name" value="Glyco_trans_1"/>
</dbReference>
<organism evidence="3 4">
    <name type="scientific">Calidithermus terrae</name>
    <dbReference type="NCBI Taxonomy" id="1408545"/>
    <lineage>
        <taxon>Bacteria</taxon>
        <taxon>Thermotogati</taxon>
        <taxon>Deinococcota</taxon>
        <taxon>Deinococci</taxon>
        <taxon>Thermales</taxon>
        <taxon>Thermaceae</taxon>
        <taxon>Calidithermus</taxon>
    </lineage>
</organism>
<dbReference type="CDD" id="cd03801">
    <property type="entry name" value="GT4_PimA-like"/>
    <property type="match status" value="1"/>
</dbReference>
<reference evidence="3 4" key="1">
    <citation type="submission" date="2018-08" db="EMBL/GenBank/DDBJ databases">
        <title>Meiothermus terrae DSM 26712 genome sequencing project.</title>
        <authorList>
            <person name="Da Costa M.S."/>
            <person name="Albuquerque L."/>
            <person name="Raposo P."/>
            <person name="Froufe H.J.C."/>
            <person name="Barroso C.S."/>
            <person name="Egas C."/>
        </authorList>
    </citation>
    <scope>NUCLEOTIDE SEQUENCE [LARGE SCALE GENOMIC DNA]</scope>
    <source>
        <strain evidence="3 4">DSM 26712</strain>
    </source>
</reference>
<sequence length="381" mass="42631">MCRAAHRGFTGVGGCWWETRWDRLARVTRVLFLSDAPTIGGSEVYLREMLPRLRGLGLEPEAALPALEGNRPIREALAERGIAVHAYADPAEIPLRHDLYLTSTWYPHNALRLYRLLPKPPVMLVHDQIEVWYPLGLHRLYRLGYRKLQVPNLQRARAVVTVSNWAARWLKEVHGVRPEVYGVPNGVDTEKFRPPLPGEREALRQKLGLERFAVLVPHRMSPEKNHGPALLAARQTPEVDYLFVGVGELMGYWQKVARLLGLRNVRFLGRRMDMPELYRAADAMLQPTLGENLSLVTLEAMSSGLPVVSSPIPAQAELVEDGVNGRLVPARPGPLARAVRELAADAAEARRLGEAARAKVLQHHTLEACATVLAQILRKLV</sequence>
<dbReference type="GO" id="GO:0016757">
    <property type="term" value="F:glycosyltransferase activity"/>
    <property type="evidence" value="ECO:0007669"/>
    <property type="project" value="UniProtKB-KW"/>
</dbReference>
<feature type="domain" description="Glycosyl transferase family 1" evidence="1">
    <location>
        <begin position="200"/>
        <end position="358"/>
    </location>
</feature>
<accession>A0A399EN09</accession>
<dbReference type="AlphaFoldDB" id="A0A399EN09"/>
<dbReference type="Gene3D" id="3.40.50.2000">
    <property type="entry name" value="Glycogen Phosphorylase B"/>
    <property type="match status" value="2"/>
</dbReference>
<protein>
    <submittedName>
        <fullName evidence="3">Putative glycosyltransferase EpsD</fullName>
        <ecNumber evidence="3">2.4.-.-</ecNumber>
    </submittedName>
</protein>
<dbReference type="SUPFAM" id="SSF53756">
    <property type="entry name" value="UDP-Glycosyltransferase/glycogen phosphorylase"/>
    <property type="match status" value="1"/>
</dbReference>
<dbReference type="PANTHER" id="PTHR12526">
    <property type="entry name" value="GLYCOSYLTRANSFERASE"/>
    <property type="match status" value="1"/>
</dbReference>
<feature type="domain" description="Glycosyltransferase subfamily 4-like N-terminal" evidence="2">
    <location>
        <begin position="39"/>
        <end position="191"/>
    </location>
</feature>
<evidence type="ECO:0000313" key="3">
    <source>
        <dbReference type="EMBL" id="RIH86007.1"/>
    </source>
</evidence>
<dbReference type="Proteomes" id="UP000265715">
    <property type="component" value="Unassembled WGS sequence"/>
</dbReference>
<proteinExistence type="predicted"/>
<evidence type="ECO:0000313" key="4">
    <source>
        <dbReference type="Proteomes" id="UP000265715"/>
    </source>
</evidence>
<gene>
    <name evidence="3" type="primary">epsD_1</name>
    <name evidence="3" type="ORF">Mterra_01564</name>
</gene>
<dbReference type="Pfam" id="PF00534">
    <property type="entry name" value="Glycos_transf_1"/>
    <property type="match status" value="1"/>
</dbReference>
<dbReference type="EC" id="2.4.-.-" evidence="3"/>
<dbReference type="EMBL" id="QXDL01000051">
    <property type="protein sequence ID" value="RIH86007.1"/>
    <property type="molecule type" value="Genomic_DNA"/>
</dbReference>
<evidence type="ECO:0000259" key="1">
    <source>
        <dbReference type="Pfam" id="PF00534"/>
    </source>
</evidence>